<keyword evidence="1" id="KW-0732">Signal</keyword>
<name>A0A168KIN8_MUCCL</name>
<comment type="caution">
    <text evidence="2">The sequence shown here is derived from an EMBL/GenBank/DDBJ whole genome shotgun (WGS) entry which is preliminary data.</text>
</comment>
<feature type="chain" id="PRO_5007898415" description="Secreted protein" evidence="1">
    <location>
        <begin position="23"/>
        <end position="149"/>
    </location>
</feature>
<dbReference type="OrthoDB" id="2283548at2759"/>
<dbReference type="AlphaFoldDB" id="A0A168KIN8"/>
<dbReference type="EMBL" id="AMYB01000005">
    <property type="protein sequence ID" value="OAD02435.1"/>
    <property type="molecule type" value="Genomic_DNA"/>
</dbReference>
<sequence length="149" mass="16858">MNIFKIITLCAILGYFTMEVHAYCVYNNVRNPDDKHKTTYWLRQQPYNAGPNYFSRFSQGALGFGEKACCSYTNSDCVRSTNKDDELYMVARRTTGSQEYPPVVISLPAGGWIEFGGDAGPETQTLHVFNPDGSPYDYKYRTDPQAGYT</sequence>
<evidence type="ECO:0000313" key="3">
    <source>
        <dbReference type="Proteomes" id="UP000077051"/>
    </source>
</evidence>
<evidence type="ECO:0000313" key="2">
    <source>
        <dbReference type="EMBL" id="OAD02435.1"/>
    </source>
</evidence>
<reference evidence="2 3" key="1">
    <citation type="submission" date="2015-06" db="EMBL/GenBank/DDBJ databases">
        <title>Expansion of signal transduction pathways in fungi by whole-genome duplication.</title>
        <authorList>
            <consortium name="DOE Joint Genome Institute"/>
            <person name="Corrochano L.M."/>
            <person name="Kuo A."/>
            <person name="Marcet-Houben M."/>
            <person name="Polaino S."/>
            <person name="Salamov A."/>
            <person name="Villalobos J.M."/>
            <person name="Alvarez M.I."/>
            <person name="Avalos J."/>
            <person name="Benito E.P."/>
            <person name="Benoit I."/>
            <person name="Burger G."/>
            <person name="Camino L.P."/>
            <person name="Canovas D."/>
            <person name="Cerda-Olmedo E."/>
            <person name="Cheng J.-F."/>
            <person name="Dominguez A."/>
            <person name="Elias M."/>
            <person name="Eslava A.P."/>
            <person name="Glaser F."/>
            <person name="Grimwood J."/>
            <person name="Gutierrez G."/>
            <person name="Heitman J."/>
            <person name="Henrissat B."/>
            <person name="Iturriaga E.A."/>
            <person name="Lang B.F."/>
            <person name="Lavin J.L."/>
            <person name="Lee S."/>
            <person name="Li W."/>
            <person name="Lindquist E."/>
            <person name="Lopez-Garcia S."/>
            <person name="Luque E.M."/>
            <person name="Marcos A.T."/>
            <person name="Martin J."/>
            <person name="Mccluskey K."/>
            <person name="Medina H.R."/>
            <person name="Miralles-Duran A."/>
            <person name="Miyazaki A."/>
            <person name="Munoz-Torres E."/>
            <person name="Oguiza J.A."/>
            <person name="Ohm R."/>
            <person name="Olmedo M."/>
            <person name="Orejas M."/>
            <person name="Ortiz-Castellanos L."/>
            <person name="Pisabarro A.G."/>
            <person name="Rodriguez-Romero J."/>
            <person name="Ruiz-Herrera J."/>
            <person name="Ruiz-Vazquez R."/>
            <person name="Sanz C."/>
            <person name="Schackwitz W."/>
            <person name="Schmutz J."/>
            <person name="Shahriari M."/>
            <person name="Shelest E."/>
            <person name="Silva-Franco F."/>
            <person name="Soanes D."/>
            <person name="Syed K."/>
            <person name="Tagua V.G."/>
            <person name="Talbot N.J."/>
            <person name="Thon M."/>
            <person name="De Vries R.P."/>
            <person name="Wiebenga A."/>
            <person name="Yadav J.S."/>
            <person name="Braun E.L."/>
            <person name="Baker S."/>
            <person name="Garre V."/>
            <person name="Horwitz B."/>
            <person name="Torres-Martinez S."/>
            <person name="Idnurm A."/>
            <person name="Herrera-Estrella A."/>
            <person name="Gabaldon T."/>
            <person name="Grigoriev I.V."/>
        </authorList>
    </citation>
    <scope>NUCLEOTIDE SEQUENCE [LARGE SCALE GENOMIC DNA]</scope>
    <source>
        <strain evidence="2 3">CBS 277.49</strain>
    </source>
</reference>
<evidence type="ECO:0008006" key="4">
    <source>
        <dbReference type="Google" id="ProtNLM"/>
    </source>
</evidence>
<feature type="signal peptide" evidence="1">
    <location>
        <begin position="1"/>
        <end position="22"/>
    </location>
</feature>
<gene>
    <name evidence="2" type="ORF">MUCCIDRAFT_82821</name>
</gene>
<organism evidence="2 3">
    <name type="scientific">Mucor lusitanicus CBS 277.49</name>
    <dbReference type="NCBI Taxonomy" id="747725"/>
    <lineage>
        <taxon>Eukaryota</taxon>
        <taxon>Fungi</taxon>
        <taxon>Fungi incertae sedis</taxon>
        <taxon>Mucoromycota</taxon>
        <taxon>Mucoromycotina</taxon>
        <taxon>Mucoromycetes</taxon>
        <taxon>Mucorales</taxon>
        <taxon>Mucorineae</taxon>
        <taxon>Mucoraceae</taxon>
        <taxon>Mucor</taxon>
    </lineage>
</organism>
<proteinExistence type="predicted"/>
<protein>
    <recommendedName>
        <fullName evidence="4">Secreted protein</fullName>
    </recommendedName>
</protein>
<dbReference type="Proteomes" id="UP000077051">
    <property type="component" value="Unassembled WGS sequence"/>
</dbReference>
<dbReference type="VEuPathDB" id="FungiDB:MUCCIDRAFT_82821"/>
<keyword evidence="3" id="KW-1185">Reference proteome</keyword>
<evidence type="ECO:0000256" key="1">
    <source>
        <dbReference type="SAM" id="SignalP"/>
    </source>
</evidence>
<accession>A0A168KIN8</accession>